<keyword evidence="7" id="KW-1185">Reference proteome</keyword>
<feature type="compositionally biased region" description="Polar residues" evidence="4">
    <location>
        <begin position="190"/>
        <end position="199"/>
    </location>
</feature>
<gene>
    <name evidence="6" type="ORF">L596_010808</name>
</gene>
<dbReference type="InterPro" id="IPR003653">
    <property type="entry name" value="Peptidase_C48_C"/>
</dbReference>
<organism evidence="6 7">
    <name type="scientific">Steinernema carpocapsae</name>
    <name type="common">Entomopathogenic nematode</name>
    <dbReference type="NCBI Taxonomy" id="34508"/>
    <lineage>
        <taxon>Eukaryota</taxon>
        <taxon>Metazoa</taxon>
        <taxon>Ecdysozoa</taxon>
        <taxon>Nematoda</taxon>
        <taxon>Chromadorea</taxon>
        <taxon>Rhabditida</taxon>
        <taxon>Tylenchina</taxon>
        <taxon>Panagrolaimomorpha</taxon>
        <taxon>Strongyloidoidea</taxon>
        <taxon>Steinernematidae</taxon>
        <taxon>Steinernema</taxon>
    </lineage>
</organism>
<feature type="region of interest" description="Disordered" evidence="4">
    <location>
        <begin position="164"/>
        <end position="282"/>
    </location>
</feature>
<evidence type="ECO:0000313" key="6">
    <source>
        <dbReference type="EMBL" id="TKR96849.1"/>
    </source>
</evidence>
<reference evidence="6 7" key="2">
    <citation type="journal article" date="2019" name="G3 (Bethesda)">
        <title>Hybrid Assembly of the Genome of the Entomopathogenic Nematode Steinernema carpocapsae Identifies the X-Chromosome.</title>
        <authorList>
            <person name="Serra L."/>
            <person name="Macchietto M."/>
            <person name="Macias-Munoz A."/>
            <person name="McGill C.J."/>
            <person name="Rodriguez I.M."/>
            <person name="Rodriguez B."/>
            <person name="Murad R."/>
            <person name="Mortazavi A."/>
        </authorList>
    </citation>
    <scope>NUCLEOTIDE SEQUENCE [LARGE SCALE GENOMIC DNA]</scope>
    <source>
        <strain evidence="6 7">ALL</strain>
    </source>
</reference>
<proteinExistence type="inferred from homology"/>
<evidence type="ECO:0000259" key="5">
    <source>
        <dbReference type="PROSITE" id="PS50600"/>
    </source>
</evidence>
<evidence type="ECO:0000256" key="1">
    <source>
        <dbReference type="ARBA" id="ARBA00005234"/>
    </source>
</evidence>
<evidence type="ECO:0000256" key="3">
    <source>
        <dbReference type="ARBA" id="ARBA00022801"/>
    </source>
</evidence>
<feature type="compositionally biased region" description="Polar residues" evidence="4">
    <location>
        <begin position="172"/>
        <end position="182"/>
    </location>
</feature>
<dbReference type="SUPFAM" id="SSF54001">
    <property type="entry name" value="Cysteine proteinases"/>
    <property type="match status" value="1"/>
</dbReference>
<comment type="similarity">
    <text evidence="1">Belongs to the peptidase C48 family.</text>
</comment>
<dbReference type="Proteomes" id="UP000298663">
    <property type="component" value="Unassembled WGS sequence"/>
</dbReference>
<evidence type="ECO:0000256" key="4">
    <source>
        <dbReference type="SAM" id="MobiDB-lite"/>
    </source>
</evidence>
<protein>
    <recommendedName>
        <fullName evidence="5">Ubiquitin-like protease family profile domain-containing protein</fullName>
    </recommendedName>
</protein>
<comment type="caution">
    <text evidence="6">The sequence shown here is derived from an EMBL/GenBank/DDBJ whole genome shotgun (WGS) entry which is preliminary data.</text>
</comment>
<keyword evidence="2" id="KW-0645">Protease</keyword>
<evidence type="ECO:0000256" key="2">
    <source>
        <dbReference type="ARBA" id="ARBA00022670"/>
    </source>
</evidence>
<keyword evidence="3" id="KW-0378">Hydrolase</keyword>
<name>A0A4U5PJK9_STECR</name>
<dbReference type="GO" id="GO:0008234">
    <property type="term" value="F:cysteine-type peptidase activity"/>
    <property type="evidence" value="ECO:0007669"/>
    <property type="project" value="InterPro"/>
</dbReference>
<dbReference type="Pfam" id="PF02902">
    <property type="entry name" value="Peptidase_C48"/>
    <property type="match status" value="1"/>
</dbReference>
<reference evidence="6 7" key="1">
    <citation type="journal article" date="2015" name="Genome Biol.">
        <title>Comparative genomics of Steinernema reveals deeply conserved gene regulatory networks.</title>
        <authorList>
            <person name="Dillman A.R."/>
            <person name="Macchietto M."/>
            <person name="Porter C.F."/>
            <person name="Rogers A."/>
            <person name="Williams B."/>
            <person name="Antoshechkin I."/>
            <person name="Lee M.M."/>
            <person name="Goodwin Z."/>
            <person name="Lu X."/>
            <person name="Lewis E.E."/>
            <person name="Goodrich-Blair H."/>
            <person name="Stock S.P."/>
            <person name="Adams B.J."/>
            <person name="Sternberg P.W."/>
            <person name="Mortazavi A."/>
        </authorList>
    </citation>
    <scope>NUCLEOTIDE SEQUENCE [LARGE SCALE GENOMIC DNA]</scope>
    <source>
        <strain evidence="6 7">ALL</strain>
    </source>
</reference>
<evidence type="ECO:0000313" key="7">
    <source>
        <dbReference type="Proteomes" id="UP000298663"/>
    </source>
</evidence>
<sequence>MDEHQRTEHWNQAMEYLQLSRTTSQYLIAPINVNAGSEFQTHWLLAVVDFEWRTILIYDSAPRFTASYTRLIEEGLQGVVRSVQRSRLLAVRDFAIMHVGSSNCSRQIDGSSCGIHVVAHASELLRKLPLTSMLPDLRFPNESQEIAALRAEYSGQLQAVYDDQVATEERQTSQVQAHQTYAQPAIEAPPQNSVALQRTPTKRHTSPSDPLSPRRLPGVRQSQKQMSLAQVQARSLVNRSLGSPKKRQNAKRESLAGFTAEQKKARKARQQRESTMRKKGNFSDPLASLDSIVQAQTDADLSQSLDVFLTGMTTRQEYLAETSQAKTHLRKEKAPCSTPRKRYLFVQRLF</sequence>
<feature type="domain" description="Ubiquitin-like protease family profile" evidence="5">
    <location>
        <begin position="1"/>
        <end position="124"/>
    </location>
</feature>
<accession>A0A4U5PJK9</accession>
<dbReference type="Gene3D" id="3.40.395.10">
    <property type="entry name" value="Adenoviral Proteinase, Chain A"/>
    <property type="match status" value="1"/>
</dbReference>
<feature type="compositionally biased region" description="Low complexity" evidence="4">
    <location>
        <begin position="207"/>
        <end position="216"/>
    </location>
</feature>
<dbReference type="GO" id="GO:0006508">
    <property type="term" value="P:proteolysis"/>
    <property type="evidence" value="ECO:0007669"/>
    <property type="project" value="UniProtKB-KW"/>
</dbReference>
<feature type="compositionally biased region" description="Polar residues" evidence="4">
    <location>
        <begin position="220"/>
        <end position="241"/>
    </location>
</feature>
<dbReference type="AlphaFoldDB" id="A0A4U5PJK9"/>
<dbReference type="InterPro" id="IPR038765">
    <property type="entry name" value="Papain-like_cys_pep_sf"/>
</dbReference>
<dbReference type="EMBL" id="AZBU02000002">
    <property type="protein sequence ID" value="TKR96849.1"/>
    <property type="molecule type" value="Genomic_DNA"/>
</dbReference>
<dbReference type="PROSITE" id="PS50600">
    <property type="entry name" value="ULP_PROTEASE"/>
    <property type="match status" value="1"/>
</dbReference>